<feature type="domain" description="HTH CENPB-type" evidence="2">
    <location>
        <begin position="1"/>
        <end position="60"/>
    </location>
</feature>
<dbReference type="GO" id="GO:0003677">
    <property type="term" value="F:DNA binding"/>
    <property type="evidence" value="ECO:0007669"/>
    <property type="project" value="UniProtKB-KW"/>
</dbReference>
<dbReference type="PROSITE" id="PS51253">
    <property type="entry name" value="HTH_CENPB"/>
    <property type="match status" value="1"/>
</dbReference>
<dbReference type="PANTHER" id="PTHR19303:SF73">
    <property type="entry name" value="PROTEIN PDC2"/>
    <property type="match status" value="1"/>
</dbReference>
<dbReference type="EMBL" id="ML179216">
    <property type="protein sequence ID" value="THU94741.1"/>
    <property type="molecule type" value="Genomic_DNA"/>
</dbReference>
<evidence type="ECO:0000256" key="1">
    <source>
        <dbReference type="ARBA" id="ARBA00023125"/>
    </source>
</evidence>
<dbReference type="Gene3D" id="1.10.10.60">
    <property type="entry name" value="Homeodomain-like"/>
    <property type="match status" value="1"/>
</dbReference>
<dbReference type="Pfam" id="PF03221">
    <property type="entry name" value="HTH_Tnp_Tc5"/>
    <property type="match status" value="1"/>
</dbReference>
<dbReference type="InterPro" id="IPR050863">
    <property type="entry name" value="CenT-Element_Derived"/>
</dbReference>
<dbReference type="Pfam" id="PF03184">
    <property type="entry name" value="DDE_1"/>
    <property type="match status" value="1"/>
</dbReference>
<dbReference type="OrthoDB" id="162969at2759"/>
<keyword evidence="4" id="KW-1185">Reference proteome</keyword>
<organism evidence="3 4">
    <name type="scientific">Dendrothele bispora (strain CBS 962.96)</name>
    <dbReference type="NCBI Taxonomy" id="1314807"/>
    <lineage>
        <taxon>Eukaryota</taxon>
        <taxon>Fungi</taxon>
        <taxon>Dikarya</taxon>
        <taxon>Basidiomycota</taxon>
        <taxon>Agaricomycotina</taxon>
        <taxon>Agaricomycetes</taxon>
        <taxon>Agaricomycetidae</taxon>
        <taxon>Agaricales</taxon>
        <taxon>Agaricales incertae sedis</taxon>
        <taxon>Dendrothele</taxon>
    </lineage>
</organism>
<dbReference type="InterPro" id="IPR004875">
    <property type="entry name" value="DDE_SF_endonuclease_dom"/>
</dbReference>
<accession>A0A4S8LZ12</accession>
<evidence type="ECO:0000313" key="4">
    <source>
        <dbReference type="Proteomes" id="UP000297245"/>
    </source>
</evidence>
<dbReference type="SUPFAM" id="SSF46689">
    <property type="entry name" value="Homeodomain-like"/>
    <property type="match status" value="1"/>
</dbReference>
<dbReference type="GO" id="GO:0005634">
    <property type="term" value="C:nucleus"/>
    <property type="evidence" value="ECO:0007669"/>
    <property type="project" value="TreeGrafter"/>
</dbReference>
<dbReference type="InterPro" id="IPR009057">
    <property type="entry name" value="Homeodomain-like_sf"/>
</dbReference>
<dbReference type="InterPro" id="IPR006600">
    <property type="entry name" value="HTH_CenpB_DNA-bd_dom"/>
</dbReference>
<keyword evidence="1" id="KW-0238">DNA-binding</keyword>
<dbReference type="PANTHER" id="PTHR19303">
    <property type="entry name" value="TRANSPOSON"/>
    <property type="match status" value="1"/>
</dbReference>
<reference evidence="3 4" key="1">
    <citation type="journal article" date="2019" name="Nat. Ecol. Evol.">
        <title>Megaphylogeny resolves global patterns of mushroom evolution.</title>
        <authorList>
            <person name="Varga T."/>
            <person name="Krizsan K."/>
            <person name="Foldi C."/>
            <person name="Dima B."/>
            <person name="Sanchez-Garcia M."/>
            <person name="Sanchez-Ramirez S."/>
            <person name="Szollosi G.J."/>
            <person name="Szarkandi J.G."/>
            <person name="Papp V."/>
            <person name="Albert L."/>
            <person name="Andreopoulos W."/>
            <person name="Angelini C."/>
            <person name="Antonin V."/>
            <person name="Barry K.W."/>
            <person name="Bougher N.L."/>
            <person name="Buchanan P."/>
            <person name="Buyck B."/>
            <person name="Bense V."/>
            <person name="Catcheside P."/>
            <person name="Chovatia M."/>
            <person name="Cooper J."/>
            <person name="Damon W."/>
            <person name="Desjardin D."/>
            <person name="Finy P."/>
            <person name="Geml J."/>
            <person name="Haridas S."/>
            <person name="Hughes K."/>
            <person name="Justo A."/>
            <person name="Karasinski D."/>
            <person name="Kautmanova I."/>
            <person name="Kiss B."/>
            <person name="Kocsube S."/>
            <person name="Kotiranta H."/>
            <person name="LaButti K.M."/>
            <person name="Lechner B.E."/>
            <person name="Liimatainen K."/>
            <person name="Lipzen A."/>
            <person name="Lukacs Z."/>
            <person name="Mihaltcheva S."/>
            <person name="Morgado L.N."/>
            <person name="Niskanen T."/>
            <person name="Noordeloos M.E."/>
            <person name="Ohm R.A."/>
            <person name="Ortiz-Santana B."/>
            <person name="Ovrebo C."/>
            <person name="Racz N."/>
            <person name="Riley R."/>
            <person name="Savchenko A."/>
            <person name="Shiryaev A."/>
            <person name="Soop K."/>
            <person name="Spirin V."/>
            <person name="Szebenyi C."/>
            <person name="Tomsovsky M."/>
            <person name="Tulloss R.E."/>
            <person name="Uehling J."/>
            <person name="Grigoriev I.V."/>
            <person name="Vagvolgyi C."/>
            <person name="Papp T."/>
            <person name="Martin F.M."/>
            <person name="Miettinen O."/>
            <person name="Hibbett D.S."/>
            <person name="Nagy L.G."/>
        </authorList>
    </citation>
    <scope>NUCLEOTIDE SEQUENCE [LARGE SCALE GENOMIC DNA]</scope>
    <source>
        <strain evidence="3 4">CBS 962.96</strain>
    </source>
</reference>
<gene>
    <name evidence="3" type="ORF">K435DRAFT_819921</name>
</gene>
<proteinExistence type="predicted"/>
<name>A0A4S8LZ12_DENBC</name>
<dbReference type="AlphaFoldDB" id="A0A4S8LZ12"/>
<protein>
    <submittedName>
        <fullName evidence="3">DDE-domain-containing protein</fullName>
    </submittedName>
</protein>
<evidence type="ECO:0000259" key="2">
    <source>
        <dbReference type="PROSITE" id="PS51253"/>
    </source>
</evidence>
<evidence type="ECO:0000313" key="3">
    <source>
        <dbReference type="EMBL" id="THU94741.1"/>
    </source>
</evidence>
<dbReference type="Proteomes" id="UP000297245">
    <property type="component" value="Unassembled WGS sequence"/>
</dbReference>
<sequence length="426" mass="48357">MLDLWVTRALKHGVQLTGEVLRAKWRAFAELAGVPKDEWLNLSEGWCTRYKGRNGLREIKRHGEAGAHFEQLQVLKIVKLDICYRLPPDRGLSDKKRPGVKGNKVRLTYAFTSNADGSEKLKPLVIGKAFKPRAFGKKTGDQLGFQYRNNAKAWMTTAIYQEWLMAWDRELRLKGRRILLLQDNFAGHVVPHGEGRELTNIRVENFAPNLTAHVQPKDAGIIRCFKAHYRKRYIQRSIDPMRLADAAWKEVDTSTIQHCWKKTGILPDSVFVPDVSQNIALPISSLIDSHSSSQDPILRAEQQETGILQRSNRLGLEDLLNPVEEDKHMSDETSEKDIEKDICNAVLAARNAIENSTLHGGHDDLDDEVLVLPRPSRQEALGAVSTLTRYVNPMDDEFAPSFGRQTRLEDISSMHTTQITDYYSKV</sequence>